<feature type="domain" description="GFO/IDH/MocA-like oxidoreductase" evidence="7">
    <location>
        <begin position="149"/>
        <end position="271"/>
    </location>
</feature>
<evidence type="ECO:0000256" key="4">
    <source>
        <dbReference type="ARBA" id="ARBA00042988"/>
    </source>
</evidence>
<evidence type="ECO:0000256" key="1">
    <source>
        <dbReference type="ARBA" id="ARBA00010928"/>
    </source>
</evidence>
<dbReference type="Gene3D" id="3.40.50.720">
    <property type="entry name" value="NAD(P)-binding Rossmann-like Domain"/>
    <property type="match status" value="1"/>
</dbReference>
<dbReference type="PANTHER" id="PTHR22604">
    <property type="entry name" value="OXIDOREDUCTASES"/>
    <property type="match status" value="1"/>
</dbReference>
<evidence type="ECO:0000313" key="8">
    <source>
        <dbReference type="EMBL" id="TKX24188.1"/>
    </source>
</evidence>
<dbReference type="Pfam" id="PF22725">
    <property type="entry name" value="GFO_IDH_MocA_C3"/>
    <property type="match status" value="1"/>
</dbReference>
<sequence length="363" mass="39894">MGSRPTIRWGIISAGMISSWFVSDLVLDRPDAPVEHQVAAIGCRSLEQGKGFVKEYCPGRGVKVYGSYAEVYADAEVDIVYIGTPHGLHKQNCLDAIAAGKNILCEKSFTLNARDAKEVIEAARTKGVYLQEAMWLRHRPVVLELLRLVHEEKIIGEVFRAWSDFGLNIDVKSLPSGHKARDLNLGAGSLLDIGVYPLTWMILTLDPRGPADSEKPKIMAVQSHVEGVEVTTSMLLQYGSTGRQGVATTSLQASHDPSMVARIQGTEGFIEVGGPCPSDPHSFTVFPKSTDEPGGRPQKQPGQKYDFPVIGKNYVHIQDNTAKDVLDGKKESLIMPWAETVRVMEYMDEVRRQGGSMFPADNE</sequence>
<dbReference type="EC" id="1.1.1.179" evidence="3"/>
<evidence type="ECO:0000313" key="9">
    <source>
        <dbReference type="Proteomes" id="UP000308133"/>
    </source>
</evidence>
<name>A0A4U7AZH3_9PEZI</name>
<dbReference type="InterPro" id="IPR000683">
    <property type="entry name" value="Gfo/Idh/MocA-like_OxRdtase_N"/>
</dbReference>
<comment type="catalytic activity">
    <reaction evidence="5">
        <text>D-xylose + NADP(+) = D-xylono-1,5-lactone + NADPH + H(+)</text>
        <dbReference type="Rhea" id="RHEA:22000"/>
        <dbReference type="ChEBI" id="CHEBI:15378"/>
        <dbReference type="ChEBI" id="CHEBI:15867"/>
        <dbReference type="ChEBI" id="CHEBI:53455"/>
        <dbReference type="ChEBI" id="CHEBI:57783"/>
        <dbReference type="ChEBI" id="CHEBI:58349"/>
        <dbReference type="EC" id="1.1.1.179"/>
    </reaction>
</comment>
<keyword evidence="2" id="KW-0560">Oxidoreductase</keyword>
<feature type="domain" description="Gfo/Idh/MocA-like oxidoreductase N-terminal" evidence="6">
    <location>
        <begin position="7"/>
        <end position="131"/>
    </location>
</feature>
<dbReference type="SUPFAM" id="SSF51735">
    <property type="entry name" value="NAD(P)-binding Rossmann-fold domains"/>
    <property type="match status" value="1"/>
</dbReference>
<dbReference type="InterPro" id="IPR036291">
    <property type="entry name" value="NAD(P)-bd_dom_sf"/>
</dbReference>
<dbReference type="GO" id="GO:0000166">
    <property type="term" value="F:nucleotide binding"/>
    <property type="evidence" value="ECO:0007669"/>
    <property type="project" value="InterPro"/>
</dbReference>
<comment type="caution">
    <text evidence="8">The sequence shown here is derived from an EMBL/GenBank/DDBJ whole genome shotgun (WGS) entry which is preliminary data.</text>
</comment>
<dbReference type="GO" id="GO:0047837">
    <property type="term" value="F:D-xylose 1-dehydrogenase (NADP+) activity"/>
    <property type="evidence" value="ECO:0007669"/>
    <property type="project" value="UniProtKB-EC"/>
</dbReference>
<evidence type="ECO:0000256" key="3">
    <source>
        <dbReference type="ARBA" id="ARBA00038984"/>
    </source>
</evidence>
<dbReference type="AlphaFoldDB" id="A0A4U7AZH3"/>
<evidence type="ECO:0000256" key="5">
    <source>
        <dbReference type="ARBA" id="ARBA00049233"/>
    </source>
</evidence>
<dbReference type="Proteomes" id="UP000308133">
    <property type="component" value="Unassembled WGS sequence"/>
</dbReference>
<evidence type="ECO:0000259" key="6">
    <source>
        <dbReference type="Pfam" id="PF01408"/>
    </source>
</evidence>
<dbReference type="EMBL" id="PTQR01000046">
    <property type="protein sequence ID" value="TKX24188.1"/>
    <property type="molecule type" value="Genomic_DNA"/>
</dbReference>
<dbReference type="PANTHER" id="PTHR22604:SF105">
    <property type="entry name" value="TRANS-1,2-DIHYDROBENZENE-1,2-DIOL DEHYDROGENASE"/>
    <property type="match status" value="1"/>
</dbReference>
<proteinExistence type="inferred from homology"/>
<comment type="similarity">
    <text evidence="1">Belongs to the Gfo/Idh/MocA family.</text>
</comment>
<evidence type="ECO:0000259" key="7">
    <source>
        <dbReference type="Pfam" id="PF22725"/>
    </source>
</evidence>
<gene>
    <name evidence="8" type="ORF">C1H76_3599</name>
</gene>
<protein>
    <recommendedName>
        <fullName evidence="3">D-xylose 1-dehydrogenase (NADP(+), D-xylono-1,5-lactone-forming)</fullName>
        <ecNumber evidence="3">1.1.1.179</ecNumber>
    </recommendedName>
    <alternativeName>
        <fullName evidence="4">D-xylose-NADP dehydrogenase</fullName>
    </alternativeName>
</protein>
<dbReference type="InterPro" id="IPR050984">
    <property type="entry name" value="Gfo/Idh/MocA_domain"/>
</dbReference>
<accession>A0A4U7AZH3</accession>
<dbReference type="SUPFAM" id="SSF55347">
    <property type="entry name" value="Glyceraldehyde-3-phosphate dehydrogenase-like, C-terminal domain"/>
    <property type="match status" value="1"/>
</dbReference>
<dbReference type="Pfam" id="PF01408">
    <property type="entry name" value="GFO_IDH_MocA"/>
    <property type="match status" value="1"/>
</dbReference>
<evidence type="ECO:0000256" key="2">
    <source>
        <dbReference type="ARBA" id="ARBA00023002"/>
    </source>
</evidence>
<reference evidence="8 9" key="1">
    <citation type="submission" date="2018-02" db="EMBL/GenBank/DDBJ databases">
        <title>Draft genome sequences of Elsinoe sp., causing black scab on jojoba.</title>
        <authorList>
            <person name="Stodart B."/>
            <person name="Jeffress S."/>
            <person name="Ash G."/>
            <person name="Arun Chinnappa K."/>
        </authorList>
    </citation>
    <scope>NUCLEOTIDE SEQUENCE [LARGE SCALE GENOMIC DNA]</scope>
    <source>
        <strain evidence="8 9">Hillstone_2</strain>
    </source>
</reference>
<organism evidence="8 9">
    <name type="scientific">Elsinoe australis</name>
    <dbReference type="NCBI Taxonomy" id="40998"/>
    <lineage>
        <taxon>Eukaryota</taxon>
        <taxon>Fungi</taxon>
        <taxon>Dikarya</taxon>
        <taxon>Ascomycota</taxon>
        <taxon>Pezizomycotina</taxon>
        <taxon>Dothideomycetes</taxon>
        <taxon>Dothideomycetidae</taxon>
        <taxon>Myriangiales</taxon>
        <taxon>Elsinoaceae</taxon>
        <taxon>Elsinoe</taxon>
    </lineage>
</organism>
<dbReference type="InterPro" id="IPR055170">
    <property type="entry name" value="GFO_IDH_MocA-like_dom"/>
</dbReference>
<dbReference type="Gene3D" id="3.30.360.10">
    <property type="entry name" value="Dihydrodipicolinate Reductase, domain 2"/>
    <property type="match status" value="1"/>
</dbReference>